<feature type="transmembrane region" description="Helical" evidence="17">
    <location>
        <begin position="229"/>
        <end position="251"/>
    </location>
</feature>
<feature type="transmembrane region" description="Helical" evidence="17">
    <location>
        <begin position="201"/>
        <end position="223"/>
    </location>
</feature>
<feature type="transmembrane region" description="Helical" evidence="17">
    <location>
        <begin position="406"/>
        <end position="426"/>
    </location>
</feature>
<organism evidence="19">
    <name type="scientific">Bathynella cf. rufa JHS-2017</name>
    <dbReference type="NCBI Taxonomy" id="2029186"/>
    <lineage>
        <taxon>Eukaryota</taxon>
        <taxon>Metazoa</taxon>
        <taxon>Ecdysozoa</taxon>
        <taxon>Arthropoda</taxon>
        <taxon>Crustacea</taxon>
        <taxon>Multicrustacea</taxon>
        <taxon>Malacostraca</taxon>
        <taxon>Eumalacostraca</taxon>
        <taxon>Syncarida</taxon>
        <taxon>Bathynellacea</taxon>
        <taxon>Bathynellidae</taxon>
        <taxon>Bathynella</taxon>
    </lineage>
</organism>
<dbReference type="PRINTS" id="PR01437">
    <property type="entry name" value="NUOXDRDTASE4"/>
</dbReference>
<accession>A0A7R6D7B2</accession>
<keyword evidence="12 17" id="KW-0520">NAD</keyword>
<dbReference type="GO" id="GO:0031966">
    <property type="term" value="C:mitochondrial membrane"/>
    <property type="evidence" value="ECO:0007669"/>
    <property type="project" value="UniProtKB-SubCell"/>
</dbReference>
<keyword evidence="11 17" id="KW-1133">Transmembrane helix</keyword>
<dbReference type="PANTHER" id="PTHR43507:SF20">
    <property type="entry name" value="NADH-UBIQUINONE OXIDOREDUCTASE CHAIN 4"/>
    <property type="match status" value="1"/>
</dbReference>
<evidence type="ECO:0000256" key="10">
    <source>
        <dbReference type="ARBA" id="ARBA00022982"/>
    </source>
</evidence>
<feature type="transmembrane region" description="Helical" evidence="17">
    <location>
        <begin position="258"/>
        <end position="280"/>
    </location>
</feature>
<evidence type="ECO:0000256" key="1">
    <source>
        <dbReference type="ARBA" id="ARBA00003257"/>
    </source>
</evidence>
<evidence type="ECO:0000256" key="9">
    <source>
        <dbReference type="ARBA" id="ARBA00022967"/>
    </source>
</evidence>
<evidence type="ECO:0000256" key="7">
    <source>
        <dbReference type="ARBA" id="ARBA00022660"/>
    </source>
</evidence>
<keyword evidence="9" id="KW-1278">Translocase</keyword>
<dbReference type="GO" id="GO:0008137">
    <property type="term" value="F:NADH dehydrogenase (ubiquinone) activity"/>
    <property type="evidence" value="ECO:0007669"/>
    <property type="project" value="UniProtKB-UniRule"/>
</dbReference>
<dbReference type="GO" id="GO:0042773">
    <property type="term" value="P:ATP synthesis coupled electron transport"/>
    <property type="evidence" value="ECO:0007669"/>
    <property type="project" value="InterPro"/>
</dbReference>
<feature type="domain" description="NADH:quinone oxidoreductase/Mrp antiporter transmembrane" evidence="18">
    <location>
        <begin position="94"/>
        <end position="370"/>
    </location>
</feature>
<evidence type="ECO:0000256" key="12">
    <source>
        <dbReference type="ARBA" id="ARBA00023027"/>
    </source>
</evidence>
<evidence type="ECO:0000256" key="15">
    <source>
        <dbReference type="ARBA" id="ARBA00023136"/>
    </source>
</evidence>
<dbReference type="EC" id="7.1.1.2" evidence="4 17"/>
<evidence type="ECO:0000256" key="13">
    <source>
        <dbReference type="ARBA" id="ARBA00023075"/>
    </source>
</evidence>
<name>A0A7R6D7B2_9CRUS</name>
<dbReference type="EMBL" id="KY310671">
    <property type="protein sequence ID" value="ASV72597.1"/>
    <property type="molecule type" value="Genomic_DNA"/>
</dbReference>
<dbReference type="GO" id="GO:0015990">
    <property type="term" value="P:electron transport coupled proton transport"/>
    <property type="evidence" value="ECO:0007669"/>
    <property type="project" value="TreeGrafter"/>
</dbReference>
<feature type="transmembrane region" description="Helical" evidence="17">
    <location>
        <begin position="320"/>
        <end position="344"/>
    </location>
</feature>
<evidence type="ECO:0000313" key="19">
    <source>
        <dbReference type="EMBL" id="ASV72597.1"/>
    </source>
</evidence>
<evidence type="ECO:0000256" key="5">
    <source>
        <dbReference type="ARBA" id="ARBA00021006"/>
    </source>
</evidence>
<evidence type="ECO:0000259" key="18">
    <source>
        <dbReference type="Pfam" id="PF00361"/>
    </source>
</evidence>
<comment type="similarity">
    <text evidence="3 17">Belongs to the complex I subunit 4 family.</text>
</comment>
<evidence type="ECO:0000256" key="3">
    <source>
        <dbReference type="ARBA" id="ARBA00009025"/>
    </source>
</evidence>
<dbReference type="InterPro" id="IPR003918">
    <property type="entry name" value="NADH_UbQ_OxRdtase"/>
</dbReference>
<evidence type="ECO:0000256" key="14">
    <source>
        <dbReference type="ARBA" id="ARBA00023128"/>
    </source>
</evidence>
<keyword evidence="10 17" id="KW-0249">Electron transport</keyword>
<evidence type="ECO:0000256" key="16">
    <source>
        <dbReference type="ARBA" id="ARBA00049551"/>
    </source>
</evidence>
<protein>
    <recommendedName>
        <fullName evidence="5 17">NADH-ubiquinone oxidoreductase chain 4</fullName>
        <ecNumber evidence="4 17">7.1.1.2</ecNumber>
    </recommendedName>
</protein>
<evidence type="ECO:0000256" key="8">
    <source>
        <dbReference type="ARBA" id="ARBA00022692"/>
    </source>
</evidence>
<keyword evidence="15 17" id="KW-0472">Membrane</keyword>
<comment type="catalytic activity">
    <reaction evidence="16 17">
        <text>a ubiquinone + NADH + 5 H(+)(in) = a ubiquinol + NAD(+) + 4 H(+)(out)</text>
        <dbReference type="Rhea" id="RHEA:29091"/>
        <dbReference type="Rhea" id="RHEA-COMP:9565"/>
        <dbReference type="Rhea" id="RHEA-COMP:9566"/>
        <dbReference type="ChEBI" id="CHEBI:15378"/>
        <dbReference type="ChEBI" id="CHEBI:16389"/>
        <dbReference type="ChEBI" id="CHEBI:17976"/>
        <dbReference type="ChEBI" id="CHEBI:57540"/>
        <dbReference type="ChEBI" id="CHEBI:57945"/>
        <dbReference type="EC" id="7.1.1.2"/>
    </reaction>
</comment>
<evidence type="ECO:0000256" key="17">
    <source>
        <dbReference type="RuleBase" id="RU003297"/>
    </source>
</evidence>
<evidence type="ECO:0000256" key="4">
    <source>
        <dbReference type="ARBA" id="ARBA00012944"/>
    </source>
</evidence>
<feature type="transmembrane region" description="Helical" evidence="17">
    <location>
        <begin position="126"/>
        <end position="148"/>
    </location>
</feature>
<reference evidence="19" key="1">
    <citation type="submission" date="2016-12" db="EMBL/GenBank/DDBJ databases">
        <title>A first mitochondrial genomes of three bathynellaceans (Malacostraca: Syncarida: Bathynellacea), and their phylogenetic position in Malacostraca.</title>
        <authorList>
            <person name="Song J.-H."/>
            <person name="Cho J.-L."/>
            <person name="Min G.-S."/>
        </authorList>
    </citation>
    <scope>NUCLEOTIDE SEQUENCE</scope>
    <source>
        <strain evidence="19">C</strain>
    </source>
</reference>
<dbReference type="GO" id="GO:0003954">
    <property type="term" value="F:NADH dehydrogenase activity"/>
    <property type="evidence" value="ECO:0007669"/>
    <property type="project" value="TreeGrafter"/>
</dbReference>
<keyword evidence="7 17" id="KW-0679">Respiratory chain</keyword>
<evidence type="ECO:0000256" key="6">
    <source>
        <dbReference type="ARBA" id="ARBA00022448"/>
    </source>
</evidence>
<dbReference type="InterPro" id="IPR001750">
    <property type="entry name" value="ND/Mrp_TM"/>
</dbReference>
<evidence type="ECO:0000256" key="2">
    <source>
        <dbReference type="ARBA" id="ARBA00004225"/>
    </source>
</evidence>
<dbReference type="AlphaFoldDB" id="A0A7R6D7B2"/>
<dbReference type="PANTHER" id="PTHR43507">
    <property type="entry name" value="NADH-UBIQUINONE OXIDOREDUCTASE CHAIN 4"/>
    <property type="match status" value="1"/>
</dbReference>
<proteinExistence type="inferred from homology"/>
<keyword evidence="14 17" id="KW-0496">Mitochondrion</keyword>
<sequence>MMKYMMFVLFTPMKNNMLMMMSMMMIMLIMSTNYNGVMLKEFCLLLMNDKLSYMLLMLTNWIMLLSFKTMKLTKSSFLLFIMLSFSLNMTFLSVNFITFYLFFEMSLIPILIMILGFGYQPERINAGIYLFFYTLMGSLPLLITILMLNKYKFSLNFMILYEPLSKYWTIFLMMAFMIKLPIFYFHLWLPKAHVEAPVYGSMLLAGILLKLGGFGLFRVVMLINLHSKIFFWMLMSICTIGILYVNLLCIMQVDMKALIAYSSISHMGMTLMGILTLLHMGMNGGLFMMMAHGICSSAMFFMINILYMRNHSRSLLMTKGLLTIMPIFSLFSFLILTSSMSAPMNLSLFSEILMISSILTWNMNFLPFFIMILFTSIIYLVFLYTRLNHNMMLKYNKMSEMNTKELLIMTLHWIPMNMMFFFMGSIM</sequence>
<keyword evidence="6 17" id="KW-0813">Transport</keyword>
<feature type="transmembrane region" description="Helical" evidence="17">
    <location>
        <begin position="168"/>
        <end position="189"/>
    </location>
</feature>
<geneLocation type="mitochondrion" evidence="19"/>
<feature type="transmembrane region" description="Helical" evidence="17">
    <location>
        <begin position="286"/>
        <end position="308"/>
    </location>
</feature>
<gene>
    <name evidence="19" type="primary">nad4</name>
</gene>
<feature type="transmembrane region" description="Helical" evidence="17">
    <location>
        <begin position="96"/>
        <end position="119"/>
    </location>
</feature>
<keyword evidence="8 17" id="KW-0812">Transmembrane</keyword>
<keyword evidence="13 17" id="KW-0830">Ubiquinone</keyword>
<comment type="subcellular location">
    <subcellularLocation>
        <location evidence="2 17">Mitochondrion membrane</location>
        <topology evidence="2 17">Multi-pass membrane protein</topology>
    </subcellularLocation>
</comment>
<dbReference type="GO" id="GO:0048039">
    <property type="term" value="F:ubiquinone binding"/>
    <property type="evidence" value="ECO:0007669"/>
    <property type="project" value="TreeGrafter"/>
</dbReference>
<evidence type="ECO:0000256" key="11">
    <source>
        <dbReference type="ARBA" id="ARBA00022989"/>
    </source>
</evidence>
<comment type="function">
    <text evidence="1">Core subunit of the mitochondrial membrane respiratory chain NADH dehydrogenase (Complex I) that is believed to belong to the minimal assembly required for catalysis. Complex I functions in the transfer of electrons from NADH to the respiratory chain. The immediate electron acceptor for the enzyme is believed to be ubiquinone.</text>
</comment>
<dbReference type="Pfam" id="PF00361">
    <property type="entry name" value="Proton_antipo_M"/>
    <property type="match status" value="1"/>
</dbReference>
<comment type="function">
    <text evidence="17">Core subunit of the mitochondrial membrane respiratory chain NADH dehydrogenase (Complex I) which catalyzes electron transfer from NADH through the respiratory chain, using ubiquinone as an electron acceptor. Essential for the catalytic activity and assembly of complex I.</text>
</comment>
<feature type="transmembrane region" description="Helical" evidence="17">
    <location>
        <begin position="364"/>
        <end position="385"/>
    </location>
</feature>